<evidence type="ECO:0000256" key="5">
    <source>
        <dbReference type="ARBA" id="ARBA00022989"/>
    </source>
</evidence>
<dbReference type="PANTHER" id="PTHR34583:SF2">
    <property type="entry name" value="ANTIPORTER SUBUNIT MNHC2-RELATED"/>
    <property type="match status" value="1"/>
</dbReference>
<keyword evidence="4 8" id="KW-0812">Transmembrane</keyword>
<feature type="region of interest" description="Disordered" evidence="7">
    <location>
        <begin position="112"/>
        <end position="148"/>
    </location>
</feature>
<evidence type="ECO:0000256" key="6">
    <source>
        <dbReference type="ARBA" id="ARBA00023136"/>
    </source>
</evidence>
<evidence type="ECO:0000256" key="2">
    <source>
        <dbReference type="ARBA" id="ARBA00010388"/>
    </source>
</evidence>
<dbReference type="PANTHER" id="PTHR34583">
    <property type="entry name" value="ANTIPORTER SUBUNIT MNHC2-RELATED"/>
    <property type="match status" value="1"/>
</dbReference>
<keyword evidence="5 8" id="KW-1133">Transmembrane helix</keyword>
<dbReference type="GO" id="GO:0005886">
    <property type="term" value="C:plasma membrane"/>
    <property type="evidence" value="ECO:0007669"/>
    <property type="project" value="UniProtKB-SubCell"/>
</dbReference>
<reference evidence="9 10" key="1">
    <citation type="submission" date="2018-07" db="EMBL/GenBank/DDBJ databases">
        <title>Venubactetium sediminum gen. nov., sp. nov., isolated from a marine solar saltern.</title>
        <authorList>
            <person name="Wang S."/>
        </authorList>
    </citation>
    <scope>NUCLEOTIDE SEQUENCE [LARGE SCALE GENOMIC DNA]</scope>
    <source>
        <strain evidence="9 10">WD2A32</strain>
    </source>
</reference>
<dbReference type="Proteomes" id="UP000253941">
    <property type="component" value="Unassembled WGS sequence"/>
</dbReference>
<feature type="transmembrane region" description="Helical" evidence="8">
    <location>
        <begin position="75"/>
        <end position="94"/>
    </location>
</feature>
<accession>A0A369THK8</accession>
<comment type="similarity">
    <text evidence="2">Belongs to the CPA3 antiporters (TC 2.A.63) subunit C family.</text>
</comment>
<dbReference type="InterPro" id="IPR039428">
    <property type="entry name" value="NUOK/Mnh_C1-like"/>
</dbReference>
<protein>
    <submittedName>
        <fullName evidence="9">Na+/H+ antiporter subunit C</fullName>
    </submittedName>
</protein>
<comment type="caution">
    <text evidence="9">The sequence shown here is derived from an EMBL/GenBank/DDBJ whole genome shotgun (WGS) entry which is preliminary data.</text>
</comment>
<evidence type="ECO:0000313" key="9">
    <source>
        <dbReference type="EMBL" id="RDD63875.1"/>
    </source>
</evidence>
<organism evidence="9 10">
    <name type="scientific">Ferruginivarius sediminum</name>
    <dbReference type="NCBI Taxonomy" id="2661937"/>
    <lineage>
        <taxon>Bacteria</taxon>
        <taxon>Pseudomonadati</taxon>
        <taxon>Pseudomonadota</taxon>
        <taxon>Alphaproteobacteria</taxon>
        <taxon>Rhodospirillales</taxon>
        <taxon>Rhodospirillaceae</taxon>
        <taxon>Ferruginivarius</taxon>
    </lineage>
</organism>
<evidence type="ECO:0000256" key="1">
    <source>
        <dbReference type="ARBA" id="ARBA00004651"/>
    </source>
</evidence>
<evidence type="ECO:0000256" key="3">
    <source>
        <dbReference type="ARBA" id="ARBA00022475"/>
    </source>
</evidence>
<dbReference type="Pfam" id="PF00420">
    <property type="entry name" value="Oxidored_q2"/>
    <property type="match status" value="1"/>
</dbReference>
<evidence type="ECO:0000256" key="7">
    <source>
        <dbReference type="SAM" id="MobiDB-lite"/>
    </source>
</evidence>
<dbReference type="NCBIfam" id="NF009301">
    <property type="entry name" value="PRK12658.1"/>
    <property type="match status" value="1"/>
</dbReference>
<evidence type="ECO:0000256" key="4">
    <source>
        <dbReference type="ARBA" id="ARBA00022692"/>
    </source>
</evidence>
<comment type="subcellular location">
    <subcellularLocation>
        <location evidence="1">Cell membrane</location>
        <topology evidence="1">Multi-pass membrane protein</topology>
    </subcellularLocation>
</comment>
<feature type="transmembrane region" description="Helical" evidence="8">
    <location>
        <begin position="6"/>
        <end position="21"/>
    </location>
</feature>
<dbReference type="AlphaFoldDB" id="A0A369THK8"/>
<feature type="transmembrane region" description="Helical" evidence="8">
    <location>
        <begin position="28"/>
        <end position="47"/>
    </location>
</feature>
<gene>
    <name evidence="9" type="ORF">DRB17_01540</name>
</gene>
<name>A0A369THK8_9PROT</name>
<proteinExistence type="inferred from homology"/>
<dbReference type="Gene3D" id="1.10.287.3510">
    <property type="match status" value="1"/>
</dbReference>
<evidence type="ECO:0000256" key="8">
    <source>
        <dbReference type="SAM" id="Phobius"/>
    </source>
</evidence>
<evidence type="ECO:0000313" key="10">
    <source>
        <dbReference type="Proteomes" id="UP000253941"/>
    </source>
</evidence>
<keyword evidence="10" id="KW-1185">Reference proteome</keyword>
<dbReference type="RefSeq" id="WP_114580388.1">
    <property type="nucleotide sequence ID" value="NZ_QPMH01000001.1"/>
</dbReference>
<dbReference type="EMBL" id="QPMH01000001">
    <property type="protein sequence ID" value="RDD63875.1"/>
    <property type="molecule type" value="Genomic_DNA"/>
</dbReference>
<keyword evidence="3" id="KW-1003">Cell membrane</keyword>
<keyword evidence="6 8" id="KW-0472">Membrane</keyword>
<dbReference type="InterPro" id="IPR050601">
    <property type="entry name" value="CPA3_antiporter_subunitC"/>
</dbReference>
<sequence length="148" mass="15660">MENVLAIVVGILVACATFLILSRDLIRILLGIAILSNAANLLIFTAGRVTRDAPPLVPGDLEVPAGAYANPLPQALILTAIVIGFGLLAFALVLSYRAYVAMRTVDVDAMREAEPPYPDQSPPTGEDGRQTPLRRRGAAGTPTREAAQ</sequence>